<feature type="transmembrane region" description="Helical" evidence="6">
    <location>
        <begin position="140"/>
        <end position="158"/>
    </location>
</feature>
<dbReference type="InterPro" id="IPR030184">
    <property type="entry name" value="WAT1-related"/>
</dbReference>
<feature type="domain" description="EamA" evidence="7">
    <location>
        <begin position="16"/>
        <end position="156"/>
    </location>
</feature>
<sequence>MGKHQICEALHELKPALLMMVVQVAFAGVNVFYKLAVNDGMNTKIIVAYRFIFATAFIFPIAFFIERRSRPKLTWMILFQAFLCGLFGGSLAQNLYIESLNLASATFASAMSNLSPAITFILAISFRLEKLNFGNPSGKAKVLGSLLGIGGAMLLTLYKGVEINIWSTHFDLLQYGQHRRTHVASPQEESGDRVLGCLLSVGSSTCYALWLIIQAKMTERYPCYYSSTALMSIMASFQTTVFAIYTERDWNQWKLGWDIRLLSVVYAGIVVSGLMVTLIAWCVHLRGPVFVSVFNPLMLVLVAIAGSLVLNEKLHLGSLLGAVLIVLGLYLVLWGKGKEMKKKSQLAPSQSFGDQLESIGIAIVAPSENNNKVCTRNNRSNTGNITTFAANDLSNANSIFEKEHHEDNKSCRIERQ</sequence>
<evidence type="ECO:0000256" key="2">
    <source>
        <dbReference type="ARBA" id="ARBA00007635"/>
    </source>
</evidence>
<evidence type="ECO:0000259" key="7">
    <source>
        <dbReference type="Pfam" id="PF00892"/>
    </source>
</evidence>
<keyword evidence="4 6" id="KW-1133">Transmembrane helix</keyword>
<evidence type="ECO:0000256" key="1">
    <source>
        <dbReference type="ARBA" id="ARBA00004141"/>
    </source>
</evidence>
<feature type="transmembrane region" description="Helical" evidence="6">
    <location>
        <begin position="224"/>
        <end position="245"/>
    </location>
</feature>
<comment type="similarity">
    <text evidence="2">Belongs to the drug/metabolite transporter (DMT) superfamily. Plant drug/metabolite exporter (P-DME) (TC 2.A.7.4) family.</text>
</comment>
<evidence type="ECO:0000256" key="5">
    <source>
        <dbReference type="ARBA" id="ARBA00023136"/>
    </source>
</evidence>
<evidence type="ECO:0000313" key="8">
    <source>
        <dbReference type="EMBL" id="PON76074.1"/>
    </source>
</evidence>
<organism evidence="8 9">
    <name type="scientific">Parasponia andersonii</name>
    <name type="common">Sponia andersonii</name>
    <dbReference type="NCBI Taxonomy" id="3476"/>
    <lineage>
        <taxon>Eukaryota</taxon>
        <taxon>Viridiplantae</taxon>
        <taxon>Streptophyta</taxon>
        <taxon>Embryophyta</taxon>
        <taxon>Tracheophyta</taxon>
        <taxon>Spermatophyta</taxon>
        <taxon>Magnoliopsida</taxon>
        <taxon>eudicotyledons</taxon>
        <taxon>Gunneridae</taxon>
        <taxon>Pentapetalae</taxon>
        <taxon>rosids</taxon>
        <taxon>fabids</taxon>
        <taxon>Rosales</taxon>
        <taxon>Cannabaceae</taxon>
        <taxon>Parasponia</taxon>
    </lineage>
</organism>
<gene>
    <name evidence="8" type="primary">PanWAT44</name>
    <name evidence="8" type="ORF">PanWU01x14_037900</name>
</gene>
<dbReference type="InterPro" id="IPR000620">
    <property type="entry name" value="EamA_dom"/>
</dbReference>
<evidence type="ECO:0000256" key="4">
    <source>
        <dbReference type="ARBA" id="ARBA00022989"/>
    </source>
</evidence>
<dbReference type="InterPro" id="IPR037185">
    <property type="entry name" value="EmrE-like"/>
</dbReference>
<proteinExistence type="inferred from homology"/>
<accession>A0A2P5DS14</accession>
<keyword evidence="9" id="KW-1185">Reference proteome</keyword>
<dbReference type="SUPFAM" id="SSF103481">
    <property type="entry name" value="Multidrug resistance efflux transporter EmrE"/>
    <property type="match status" value="2"/>
</dbReference>
<dbReference type="GO" id="GO:0016020">
    <property type="term" value="C:membrane"/>
    <property type="evidence" value="ECO:0007669"/>
    <property type="project" value="UniProtKB-SubCell"/>
</dbReference>
<feature type="transmembrane region" description="Helical" evidence="6">
    <location>
        <begin position="45"/>
        <end position="65"/>
    </location>
</feature>
<comment type="caution">
    <text evidence="8">The sequence shown here is derived from an EMBL/GenBank/DDBJ whole genome shotgun (WGS) entry which is preliminary data.</text>
</comment>
<keyword evidence="5 6" id="KW-0472">Membrane</keyword>
<dbReference type="EMBL" id="JXTB01000020">
    <property type="protein sequence ID" value="PON76074.1"/>
    <property type="molecule type" value="Genomic_DNA"/>
</dbReference>
<dbReference type="PANTHER" id="PTHR31218">
    <property type="entry name" value="WAT1-RELATED PROTEIN"/>
    <property type="match status" value="1"/>
</dbReference>
<dbReference type="Proteomes" id="UP000237105">
    <property type="component" value="Unassembled WGS sequence"/>
</dbReference>
<keyword evidence="3 6" id="KW-0812">Transmembrane</keyword>
<dbReference type="AlphaFoldDB" id="A0A2P5DS14"/>
<dbReference type="GO" id="GO:0022857">
    <property type="term" value="F:transmembrane transporter activity"/>
    <property type="evidence" value="ECO:0007669"/>
    <property type="project" value="InterPro"/>
</dbReference>
<dbReference type="Pfam" id="PF00892">
    <property type="entry name" value="EamA"/>
    <property type="match status" value="2"/>
</dbReference>
<comment type="subcellular location">
    <subcellularLocation>
        <location evidence="1">Membrane</location>
        <topology evidence="1">Multi-pass membrane protein</topology>
    </subcellularLocation>
</comment>
<feature type="transmembrane region" description="Helical" evidence="6">
    <location>
        <begin position="265"/>
        <end position="283"/>
    </location>
</feature>
<dbReference type="OrthoDB" id="1728340at2759"/>
<evidence type="ECO:0000256" key="3">
    <source>
        <dbReference type="ARBA" id="ARBA00022692"/>
    </source>
</evidence>
<feature type="transmembrane region" description="Helical" evidence="6">
    <location>
        <begin position="102"/>
        <end position="128"/>
    </location>
</feature>
<feature type="transmembrane region" description="Helical" evidence="6">
    <location>
        <begin position="290"/>
        <end position="310"/>
    </location>
</feature>
<evidence type="ECO:0000256" key="6">
    <source>
        <dbReference type="SAM" id="Phobius"/>
    </source>
</evidence>
<feature type="domain" description="EamA" evidence="7">
    <location>
        <begin position="195"/>
        <end position="333"/>
    </location>
</feature>
<protein>
    <submittedName>
        <fullName evidence="8">Plant-drug/metabolite exporter</fullName>
    </submittedName>
</protein>
<name>A0A2P5DS14_PARAD</name>
<feature type="transmembrane region" description="Helical" evidence="6">
    <location>
        <begin position="77"/>
        <end position="96"/>
    </location>
</feature>
<reference evidence="9" key="1">
    <citation type="submission" date="2016-06" db="EMBL/GenBank/DDBJ databases">
        <title>Parallel loss of symbiosis genes in relatives of nitrogen-fixing non-legume Parasponia.</title>
        <authorList>
            <person name="Van Velzen R."/>
            <person name="Holmer R."/>
            <person name="Bu F."/>
            <person name="Rutten L."/>
            <person name="Van Zeijl A."/>
            <person name="Liu W."/>
            <person name="Santuari L."/>
            <person name="Cao Q."/>
            <person name="Sharma T."/>
            <person name="Shen D."/>
            <person name="Roswanjaya Y."/>
            <person name="Wardhani T."/>
            <person name="Kalhor M.S."/>
            <person name="Jansen J."/>
            <person name="Van den Hoogen J."/>
            <person name="Gungor B."/>
            <person name="Hartog M."/>
            <person name="Hontelez J."/>
            <person name="Verver J."/>
            <person name="Yang W.-C."/>
            <person name="Schijlen E."/>
            <person name="Repin R."/>
            <person name="Schilthuizen M."/>
            <person name="Schranz E."/>
            <person name="Heidstra R."/>
            <person name="Miyata K."/>
            <person name="Fedorova E."/>
            <person name="Kohlen W."/>
            <person name="Bisseling T."/>
            <person name="Smit S."/>
            <person name="Geurts R."/>
        </authorList>
    </citation>
    <scope>NUCLEOTIDE SEQUENCE [LARGE SCALE GENOMIC DNA]</scope>
    <source>
        <strain evidence="9">cv. WU1-14</strain>
    </source>
</reference>
<feature type="transmembrane region" description="Helical" evidence="6">
    <location>
        <begin position="16"/>
        <end position="33"/>
    </location>
</feature>
<evidence type="ECO:0000313" key="9">
    <source>
        <dbReference type="Proteomes" id="UP000237105"/>
    </source>
</evidence>
<feature type="transmembrane region" description="Helical" evidence="6">
    <location>
        <begin position="316"/>
        <end position="335"/>
    </location>
</feature>